<dbReference type="CDD" id="cd02573">
    <property type="entry name" value="PseudoU_synth_EcTruB"/>
    <property type="match status" value="1"/>
</dbReference>
<dbReference type="InterPro" id="IPR032819">
    <property type="entry name" value="TruB_C"/>
</dbReference>
<keyword evidence="4 5" id="KW-0413">Isomerase</keyword>
<dbReference type="InterPro" id="IPR015225">
    <property type="entry name" value="tRNA_psdUridine_synth_fam2_C"/>
</dbReference>
<dbReference type="HAMAP" id="MF_01080">
    <property type="entry name" value="TruB_bact"/>
    <property type="match status" value="1"/>
</dbReference>
<protein>
    <recommendedName>
        <fullName evidence="5">tRNA pseudouridine synthase B</fullName>
        <ecNumber evidence="5">5.4.99.25</ecNumber>
    </recommendedName>
    <alternativeName>
        <fullName evidence="5">tRNA pseudouridine(55) synthase</fullName>
        <shortName evidence="5">Psi55 synthase</shortName>
    </alternativeName>
    <alternativeName>
        <fullName evidence="5">tRNA pseudouridylate synthase</fullName>
    </alternativeName>
    <alternativeName>
        <fullName evidence="5">tRNA-uridine isomerase</fullName>
    </alternativeName>
</protein>
<dbReference type="Gene3D" id="2.30.130.10">
    <property type="entry name" value="PUA domain"/>
    <property type="match status" value="1"/>
</dbReference>
<feature type="active site" description="Nucleophile" evidence="5">
    <location>
        <position position="50"/>
    </location>
</feature>
<dbReference type="SUPFAM" id="SSF88697">
    <property type="entry name" value="PUA domain-like"/>
    <property type="match status" value="1"/>
</dbReference>
<evidence type="ECO:0000256" key="3">
    <source>
        <dbReference type="ARBA" id="ARBA00022694"/>
    </source>
</evidence>
<dbReference type="Pfam" id="PF16198">
    <property type="entry name" value="TruB_C_2"/>
    <property type="match status" value="1"/>
</dbReference>
<dbReference type="PANTHER" id="PTHR13767:SF2">
    <property type="entry name" value="PSEUDOURIDYLATE SYNTHASE TRUB1"/>
    <property type="match status" value="1"/>
</dbReference>
<dbReference type="GO" id="GO:1990481">
    <property type="term" value="P:mRNA pseudouridine synthesis"/>
    <property type="evidence" value="ECO:0007669"/>
    <property type="project" value="TreeGrafter"/>
</dbReference>
<keyword evidence="3 5" id="KW-0819">tRNA processing</keyword>
<dbReference type="InterPro" id="IPR036974">
    <property type="entry name" value="PUA_sf"/>
</dbReference>
<feature type="domain" description="tRNA pseudouridylate synthase B C-terminal" evidence="8">
    <location>
        <begin position="199"/>
        <end position="238"/>
    </location>
</feature>
<comment type="catalytic activity">
    <reaction evidence="1 5">
        <text>uridine(55) in tRNA = pseudouridine(55) in tRNA</text>
        <dbReference type="Rhea" id="RHEA:42532"/>
        <dbReference type="Rhea" id="RHEA-COMP:10101"/>
        <dbReference type="Rhea" id="RHEA-COMP:10102"/>
        <dbReference type="ChEBI" id="CHEBI:65314"/>
        <dbReference type="ChEBI" id="CHEBI:65315"/>
        <dbReference type="EC" id="5.4.99.25"/>
    </reaction>
</comment>
<dbReference type="GO" id="GO:0031119">
    <property type="term" value="P:tRNA pseudouridine synthesis"/>
    <property type="evidence" value="ECO:0007669"/>
    <property type="project" value="UniProtKB-UniRule"/>
</dbReference>
<dbReference type="GO" id="GO:0003723">
    <property type="term" value="F:RNA binding"/>
    <property type="evidence" value="ECO:0007669"/>
    <property type="project" value="InterPro"/>
</dbReference>
<dbReference type="RefSeq" id="WP_086516228.1">
    <property type="nucleotide sequence ID" value="NZ_MDJY01000009.1"/>
</dbReference>
<feature type="domain" description="Pseudouridine synthase II N-terminal" evidence="6">
    <location>
        <begin position="35"/>
        <end position="198"/>
    </location>
</feature>
<accession>A0A251YW96</accession>
<dbReference type="NCBIfam" id="TIGR00431">
    <property type="entry name" value="TruB"/>
    <property type="match status" value="1"/>
</dbReference>
<dbReference type="InterPro" id="IPR020103">
    <property type="entry name" value="PsdUridine_synth_cat_dom_sf"/>
</dbReference>
<evidence type="ECO:0000256" key="5">
    <source>
        <dbReference type="HAMAP-Rule" id="MF_01080"/>
    </source>
</evidence>
<gene>
    <name evidence="5 9" type="primary">truB</name>
    <name evidence="9" type="ORF">BFL36_01370</name>
</gene>
<proteinExistence type="inferred from homology"/>
<dbReference type="InterPro" id="IPR014780">
    <property type="entry name" value="tRNA_psdUridine_synth_TruB"/>
</dbReference>
<dbReference type="AlphaFoldDB" id="A0A251YW96"/>
<evidence type="ECO:0000313" key="10">
    <source>
        <dbReference type="Proteomes" id="UP000195011"/>
    </source>
</evidence>
<dbReference type="Proteomes" id="UP000195011">
    <property type="component" value="Unassembled WGS sequence"/>
</dbReference>
<dbReference type="Gene3D" id="3.30.2350.10">
    <property type="entry name" value="Pseudouridine synthase"/>
    <property type="match status" value="1"/>
</dbReference>
<evidence type="ECO:0000313" key="9">
    <source>
        <dbReference type="EMBL" id="OUE28449.1"/>
    </source>
</evidence>
<evidence type="ECO:0000256" key="4">
    <source>
        <dbReference type="ARBA" id="ARBA00023235"/>
    </source>
</evidence>
<evidence type="ECO:0000259" key="7">
    <source>
        <dbReference type="Pfam" id="PF09142"/>
    </source>
</evidence>
<organism evidence="9 10">
    <name type="scientific">Clavibacter michiganensis</name>
    <dbReference type="NCBI Taxonomy" id="28447"/>
    <lineage>
        <taxon>Bacteria</taxon>
        <taxon>Bacillati</taxon>
        <taxon>Actinomycetota</taxon>
        <taxon>Actinomycetes</taxon>
        <taxon>Micrococcales</taxon>
        <taxon>Microbacteriaceae</taxon>
        <taxon>Clavibacter</taxon>
    </lineage>
</organism>
<dbReference type="SUPFAM" id="SSF55120">
    <property type="entry name" value="Pseudouridine synthase"/>
    <property type="match status" value="1"/>
</dbReference>
<dbReference type="Pfam" id="PF01509">
    <property type="entry name" value="TruB_N"/>
    <property type="match status" value="1"/>
</dbReference>
<reference evidence="9 10" key="1">
    <citation type="submission" date="2016-08" db="EMBL/GenBank/DDBJ databases">
        <title>Genome sequence of Clavibacter michiganensis spp strain CFBP8017.</title>
        <authorList>
            <person name="Thapa S.P."/>
            <person name="Coaker G."/>
            <person name="Jacques M.-A."/>
        </authorList>
    </citation>
    <scope>NUCLEOTIDE SEQUENCE [LARGE SCALE GENOMIC DNA]</scope>
    <source>
        <strain evidence="9">CFBP8017</strain>
    </source>
</reference>
<dbReference type="EMBL" id="MDJY01000009">
    <property type="protein sequence ID" value="OUE28449.1"/>
    <property type="molecule type" value="Genomic_DNA"/>
</dbReference>
<dbReference type="InterPro" id="IPR015947">
    <property type="entry name" value="PUA-like_sf"/>
</dbReference>
<dbReference type="GO" id="GO:0160148">
    <property type="term" value="F:tRNA pseudouridine(55) synthase activity"/>
    <property type="evidence" value="ECO:0007669"/>
    <property type="project" value="UniProtKB-EC"/>
</dbReference>
<dbReference type="Pfam" id="PF09142">
    <property type="entry name" value="TruB_C"/>
    <property type="match status" value="1"/>
</dbReference>
<evidence type="ECO:0000256" key="1">
    <source>
        <dbReference type="ARBA" id="ARBA00000385"/>
    </source>
</evidence>
<feature type="domain" description="tRNA pseudouridine synthase II TruB subfamily 2 C-terminal" evidence="7">
    <location>
        <begin position="254"/>
        <end position="312"/>
    </location>
</feature>
<comment type="function">
    <text evidence="5">Responsible for synthesis of pseudouridine from uracil-55 in the psi GC loop of transfer RNAs.</text>
</comment>
<comment type="caution">
    <text evidence="9">The sequence shown here is derived from an EMBL/GenBank/DDBJ whole genome shotgun (WGS) entry which is preliminary data.</text>
</comment>
<dbReference type="InterPro" id="IPR002501">
    <property type="entry name" value="PsdUridine_synth_N"/>
</dbReference>
<evidence type="ECO:0000259" key="6">
    <source>
        <dbReference type="Pfam" id="PF01509"/>
    </source>
</evidence>
<evidence type="ECO:0000259" key="8">
    <source>
        <dbReference type="Pfam" id="PF16198"/>
    </source>
</evidence>
<dbReference type="EC" id="5.4.99.25" evidence="5"/>
<comment type="similarity">
    <text evidence="2 5">Belongs to the pseudouridine synthase TruB family. Type 1 subfamily.</text>
</comment>
<name>A0A251YW96_9MICO</name>
<dbReference type="PANTHER" id="PTHR13767">
    <property type="entry name" value="TRNA-PSEUDOURIDINE SYNTHASE"/>
    <property type="match status" value="1"/>
</dbReference>
<evidence type="ECO:0000256" key="2">
    <source>
        <dbReference type="ARBA" id="ARBA00005642"/>
    </source>
</evidence>
<sequence>MESPTPRAAPSTASGLLLVDKRGEWTSHDLVARTRRLAGTRKVGHAGTLDPMATGLMILGVNSSTRLLTYLVGLDKEYLATIRLGRATTTDDREGEVVSRAEPGSIRDLAVADVERAISGLRGTISQVPSAVSAIKVDGKRAYARVRAGEDVELAAREVTVSAFDVLRFSAVDAEEGEEDGAQLDLDVRITCSSGTYVRALARDLGRELGVGGHLTALRRTRVGPFHVDDAVAIDDMVVADRLIPPAAAAARLFDVLHLTEQEAVDLGHGKKLTTPDEAPTEDPLAAVAPDGRLVGLVGFRGRTGTSIVNFPADDRGAS</sequence>